<dbReference type="PANTHER" id="PTHR11017">
    <property type="entry name" value="LEUCINE-RICH REPEAT-CONTAINING PROTEIN"/>
    <property type="match status" value="1"/>
</dbReference>
<keyword evidence="3" id="KW-0433">Leucine-rich repeat</keyword>
<dbReference type="InterPro" id="IPR055414">
    <property type="entry name" value="LRR_R13L4/SHOC2-like"/>
</dbReference>
<dbReference type="FunFam" id="3.40.50.10140:FF:000007">
    <property type="entry name" value="Disease resistance protein (TIR-NBS-LRR class)"/>
    <property type="match status" value="1"/>
</dbReference>
<dbReference type="Proteomes" id="UP001627284">
    <property type="component" value="Unassembled WGS sequence"/>
</dbReference>
<comment type="caution">
    <text evidence="12">The sequence shown here is derived from an EMBL/GenBank/DDBJ whole genome shotgun (WGS) entry which is preliminary data.</text>
</comment>
<dbReference type="GO" id="GO:0051707">
    <property type="term" value="P:response to other organism"/>
    <property type="evidence" value="ECO:0007669"/>
    <property type="project" value="UniProtKB-ARBA"/>
</dbReference>
<dbReference type="SUPFAM" id="SSF52058">
    <property type="entry name" value="L domain-like"/>
    <property type="match status" value="1"/>
</dbReference>
<proteinExistence type="predicted"/>
<evidence type="ECO:0000256" key="5">
    <source>
        <dbReference type="ARBA" id="ARBA00022801"/>
    </source>
</evidence>
<evidence type="ECO:0000256" key="3">
    <source>
        <dbReference type="ARBA" id="ARBA00022614"/>
    </source>
</evidence>
<evidence type="ECO:0000313" key="12">
    <source>
        <dbReference type="EMBL" id="KAL3333511.1"/>
    </source>
</evidence>
<dbReference type="InterPro" id="IPR058192">
    <property type="entry name" value="WHD_ROQ1-like"/>
</dbReference>
<keyword evidence="9" id="KW-0472">Membrane</keyword>
<dbReference type="PROSITE" id="PS51450">
    <property type="entry name" value="LRR"/>
    <property type="match status" value="3"/>
</dbReference>
<evidence type="ECO:0000256" key="6">
    <source>
        <dbReference type="ARBA" id="ARBA00022821"/>
    </source>
</evidence>
<accession>A0ABD2RNQ5</accession>
<gene>
    <name evidence="12" type="ORF">AABB24_033535</name>
</gene>
<comment type="catalytic activity">
    <reaction evidence="10">
        <text>NAD(+) + H2O = ADP-D-ribose + nicotinamide + H(+)</text>
        <dbReference type="Rhea" id="RHEA:16301"/>
        <dbReference type="ChEBI" id="CHEBI:15377"/>
        <dbReference type="ChEBI" id="CHEBI:15378"/>
        <dbReference type="ChEBI" id="CHEBI:17154"/>
        <dbReference type="ChEBI" id="CHEBI:57540"/>
        <dbReference type="ChEBI" id="CHEBI:57967"/>
        <dbReference type="EC" id="3.2.2.6"/>
    </reaction>
    <physiologicalReaction direction="left-to-right" evidence="10">
        <dbReference type="Rhea" id="RHEA:16302"/>
    </physiologicalReaction>
</comment>
<dbReference type="PRINTS" id="PR00364">
    <property type="entry name" value="DISEASERSIST"/>
</dbReference>
<dbReference type="SUPFAM" id="SSF52540">
    <property type="entry name" value="P-loop containing nucleoside triphosphate hydrolases"/>
    <property type="match status" value="1"/>
</dbReference>
<dbReference type="InterPro" id="IPR002182">
    <property type="entry name" value="NB-ARC"/>
</dbReference>
<dbReference type="Pfam" id="PF23598">
    <property type="entry name" value="LRR_14"/>
    <property type="match status" value="1"/>
</dbReference>
<dbReference type="InterPro" id="IPR035897">
    <property type="entry name" value="Toll_tir_struct_dom_sf"/>
</dbReference>
<dbReference type="InterPro" id="IPR042197">
    <property type="entry name" value="Apaf_helical"/>
</dbReference>
<dbReference type="Pfam" id="PF20160">
    <property type="entry name" value="C-JID"/>
    <property type="match status" value="1"/>
</dbReference>
<dbReference type="InterPro" id="IPR044974">
    <property type="entry name" value="Disease_R_plants"/>
</dbReference>
<dbReference type="EC" id="3.2.2.6" evidence="2"/>
<feature type="domain" description="TIR" evidence="11">
    <location>
        <begin position="18"/>
        <end position="187"/>
    </location>
</feature>
<evidence type="ECO:0000256" key="9">
    <source>
        <dbReference type="ARBA" id="ARBA00023136"/>
    </source>
</evidence>
<name>A0ABD2RNQ5_9SOLN</name>
<evidence type="ECO:0000256" key="10">
    <source>
        <dbReference type="ARBA" id="ARBA00047304"/>
    </source>
</evidence>
<dbReference type="Gene3D" id="3.40.50.300">
    <property type="entry name" value="P-loop containing nucleotide triphosphate hydrolases"/>
    <property type="match status" value="1"/>
</dbReference>
<dbReference type="SUPFAM" id="SSF52200">
    <property type="entry name" value="Toll/Interleukin receptor TIR domain"/>
    <property type="match status" value="1"/>
</dbReference>
<dbReference type="GO" id="GO:0006952">
    <property type="term" value="P:defense response"/>
    <property type="evidence" value="ECO:0007669"/>
    <property type="project" value="UniProtKB-KW"/>
</dbReference>
<dbReference type="GO" id="GO:0016020">
    <property type="term" value="C:membrane"/>
    <property type="evidence" value="ECO:0007669"/>
    <property type="project" value="UniProtKB-SubCell"/>
</dbReference>
<evidence type="ECO:0000256" key="1">
    <source>
        <dbReference type="ARBA" id="ARBA00004170"/>
    </source>
</evidence>
<dbReference type="Gene3D" id="1.10.8.430">
    <property type="entry name" value="Helical domain of apoptotic protease-activating factors"/>
    <property type="match status" value="1"/>
</dbReference>
<protein>
    <recommendedName>
        <fullName evidence="2">ADP-ribosyl cyclase/cyclic ADP-ribose hydrolase</fullName>
        <ecNumber evidence="2">3.2.2.6</ecNumber>
    </recommendedName>
</protein>
<dbReference type="AlphaFoldDB" id="A0ABD2RNQ5"/>
<dbReference type="Pfam" id="PF00931">
    <property type="entry name" value="NB-ARC"/>
    <property type="match status" value="1"/>
</dbReference>
<dbReference type="InterPro" id="IPR000157">
    <property type="entry name" value="TIR_dom"/>
</dbReference>
<dbReference type="PROSITE" id="PS50104">
    <property type="entry name" value="TIR"/>
    <property type="match status" value="1"/>
</dbReference>
<dbReference type="GO" id="GO:0061809">
    <property type="term" value="F:NAD+ nucleosidase activity, cyclic ADP-ribose generating"/>
    <property type="evidence" value="ECO:0007669"/>
    <property type="project" value="UniProtKB-EC"/>
</dbReference>
<evidence type="ECO:0000256" key="8">
    <source>
        <dbReference type="ARBA" id="ARBA00023054"/>
    </source>
</evidence>
<dbReference type="Pfam" id="PF01582">
    <property type="entry name" value="TIR"/>
    <property type="match status" value="1"/>
</dbReference>
<keyword evidence="13" id="KW-1185">Reference proteome</keyword>
<keyword evidence="7" id="KW-0520">NAD</keyword>
<dbReference type="InterPro" id="IPR032675">
    <property type="entry name" value="LRR_dom_sf"/>
</dbReference>
<reference evidence="12 13" key="1">
    <citation type="submission" date="2024-05" db="EMBL/GenBank/DDBJ databases">
        <title>De novo assembly of an allotetraploid wild potato.</title>
        <authorList>
            <person name="Hosaka A.J."/>
        </authorList>
    </citation>
    <scope>NUCLEOTIDE SEQUENCE [LARGE SCALE GENOMIC DNA]</scope>
    <source>
        <tissue evidence="12">Young leaves</tissue>
    </source>
</reference>
<dbReference type="InterPro" id="IPR001611">
    <property type="entry name" value="Leu-rich_rpt"/>
</dbReference>
<comment type="subcellular location">
    <subcellularLocation>
        <location evidence="1">Membrane</location>
        <topology evidence="1">Peripheral membrane protein</topology>
    </subcellularLocation>
</comment>
<evidence type="ECO:0000256" key="2">
    <source>
        <dbReference type="ARBA" id="ARBA00011982"/>
    </source>
</evidence>
<dbReference type="SUPFAM" id="SSF52047">
    <property type="entry name" value="RNI-like"/>
    <property type="match status" value="1"/>
</dbReference>
<dbReference type="GO" id="GO:0005524">
    <property type="term" value="F:ATP binding"/>
    <property type="evidence" value="ECO:0007669"/>
    <property type="project" value="UniProtKB-KW"/>
</dbReference>
<keyword evidence="5" id="KW-0378">Hydrolase</keyword>
<evidence type="ECO:0000256" key="7">
    <source>
        <dbReference type="ARBA" id="ARBA00023027"/>
    </source>
</evidence>
<dbReference type="Gene3D" id="3.40.50.10140">
    <property type="entry name" value="Toll/interleukin-1 receptor homology (TIR) domain"/>
    <property type="match status" value="1"/>
</dbReference>
<evidence type="ECO:0000259" key="11">
    <source>
        <dbReference type="PROSITE" id="PS50104"/>
    </source>
</evidence>
<dbReference type="SMART" id="SM00255">
    <property type="entry name" value="TIR"/>
    <property type="match status" value="1"/>
</dbReference>
<dbReference type="InterPro" id="IPR045344">
    <property type="entry name" value="C-JID"/>
</dbReference>
<evidence type="ECO:0000313" key="13">
    <source>
        <dbReference type="Proteomes" id="UP001627284"/>
    </source>
</evidence>
<dbReference type="SMART" id="SM00364">
    <property type="entry name" value="LRR_BAC"/>
    <property type="match status" value="4"/>
</dbReference>
<dbReference type="PANTHER" id="PTHR11017:SF545">
    <property type="entry name" value="TIR DOMAIN-CONTAINING PROTEIN"/>
    <property type="match status" value="1"/>
</dbReference>
<dbReference type="Pfam" id="PF00560">
    <property type="entry name" value="LRR_1"/>
    <property type="match status" value="2"/>
</dbReference>
<dbReference type="InterPro" id="IPR027417">
    <property type="entry name" value="P-loop_NTPase"/>
</dbReference>
<dbReference type="InterPro" id="IPR003591">
    <property type="entry name" value="Leu-rich_rpt_typical-subtyp"/>
</dbReference>
<organism evidence="12 13">
    <name type="scientific">Solanum stoloniferum</name>
    <dbReference type="NCBI Taxonomy" id="62892"/>
    <lineage>
        <taxon>Eukaryota</taxon>
        <taxon>Viridiplantae</taxon>
        <taxon>Streptophyta</taxon>
        <taxon>Embryophyta</taxon>
        <taxon>Tracheophyta</taxon>
        <taxon>Spermatophyta</taxon>
        <taxon>Magnoliopsida</taxon>
        <taxon>eudicotyledons</taxon>
        <taxon>Gunneridae</taxon>
        <taxon>Pentapetalae</taxon>
        <taxon>asterids</taxon>
        <taxon>lamiids</taxon>
        <taxon>Solanales</taxon>
        <taxon>Solanaceae</taxon>
        <taxon>Solanoideae</taxon>
        <taxon>Solaneae</taxon>
        <taxon>Solanum</taxon>
    </lineage>
</organism>
<dbReference type="EMBL" id="JBJKTR010000019">
    <property type="protein sequence ID" value="KAL3333511.1"/>
    <property type="molecule type" value="Genomic_DNA"/>
</dbReference>
<keyword evidence="4" id="KW-0677">Repeat</keyword>
<dbReference type="Gene3D" id="3.80.10.10">
    <property type="entry name" value="Ribonuclease Inhibitor"/>
    <property type="match status" value="3"/>
</dbReference>
<dbReference type="Pfam" id="PF23282">
    <property type="entry name" value="WHD_ROQ1"/>
    <property type="match status" value="1"/>
</dbReference>
<keyword evidence="6" id="KW-0611">Plant defense</keyword>
<dbReference type="SMART" id="SM00369">
    <property type="entry name" value="LRR_TYP"/>
    <property type="match status" value="3"/>
</dbReference>
<sequence length="1263" mass="144402">MASSSSSFASDSQYCPRWKYDVFLSFRGEDTRKTFTSHLYEGLKNRGIFTFQDDKRLEQGDSISGELLKAIEESQVALVIFSKNYATSRWCLNELVKIMECKEVNGQIVIPVFYDVYPSEVRHQTESFAEAFSKHESKYTDDIEGMQKVKRWRTALSAAADLKGCNVHGRIESDCIGELVDDVSSKLCKTSSSYLLQDIVGIDTHLEKVKSLLEMETNDVRVLGIWGMGGVGKTTLARAVFDTLSPQFQGASFLADVKETNTNEMHSLQNILLSELLREDKKYVNDKEKGKRLMAHRLRFMKVLVVLDDINHHDHLEYLAGDLGWFGSGSRIIATTRNKQIIGKNNVVYEVTTLPEHHAIQLFNHYAFKDEAPDEHIKKLALEVVSHAKGLPLALRLWGILLHNKDTTMWREVVDMIKRESSPDIVKNLKISFEGLQDKEKTIFLDIACFFRGKDKDYTIEILKSYDLDARIRLHDLIEKSLVFISKYDTIQMHDLIQDMGRYVVTMQKNSGQPSRLWNIEDLEDVLINNIGTMEVEAIWCTYFEAHQKPCFSKEAMKNMKKLRILCIRWYGSTPQRDSKDGSIEYLSNNLCWFYSLECSRKISSSSDSNCHDDSIEYLSNNLCWFVWHDYPWKLLPENFKPRRLVYLELQESSLHHLWTETKLQQFPSLRRIDLSHSKSLKRTPEFKGMPNLEYLDLMYCTSLEEVHPSLKYCKKLIQLNLYCCTSLERFPYVNVESLESLNLIYCSSLEKFPEISGIMKQGTARKIMMSYSGIRELPLSFFDLQPHLTKLHLNDMKILVSLASSICKWKGLVKLDVSNCSKLESLPEEIGDLENLEELDARYTLISLPPSSIVRLNKLKSLQFQKTKSKHRVYFVFPLVNDGLLSLESLDLSYCNIIDGGLPEDIGSLSSLKKLNLSGNNFEHLPRSIAQLVALEYLELSNCKRLTQLPEDIGSLSSLKKLNLSGNNFEHLPRSIAQLGALEYLELSSCKRLTQLPEDIGSLSSLKKLNLSGNNFEHLPRSIAQLGALEYLGLSDCKKLTQLPEFPQQLYAIHADWSNDSLCNSFFQNISSLQHAICSSHSLSLRVFRSWEGNIPSWFKYQEMGTSASVNLPKNWYVSDNFLGFATCYSGKPIDYITAHLIPLCDDGMSSMTQEFALSNNSSYSNDWNIINFLLVPLGGLWDASNANGKTPNDYGCIKLDFIGETDDDFDNEEEIGVRLLYKNESELCIGIRKSRYEEEAACSSSKKQRQHLPFFPTRSGL</sequence>
<evidence type="ECO:0000256" key="4">
    <source>
        <dbReference type="ARBA" id="ARBA00022737"/>
    </source>
</evidence>
<keyword evidence="8" id="KW-0175">Coiled coil</keyword>